<dbReference type="InterPro" id="IPR019692">
    <property type="entry name" value="CFP-6_PH"/>
</dbReference>
<organism evidence="3 4">
    <name type="scientific">Nocardia callitridis</name>
    <dbReference type="NCBI Taxonomy" id="648753"/>
    <lineage>
        <taxon>Bacteria</taxon>
        <taxon>Bacillati</taxon>
        <taxon>Actinomycetota</taxon>
        <taxon>Actinomycetes</taxon>
        <taxon>Mycobacteriales</taxon>
        <taxon>Nocardiaceae</taxon>
        <taxon>Nocardia</taxon>
    </lineage>
</organism>
<dbReference type="RefSeq" id="WP_345494032.1">
    <property type="nucleotide sequence ID" value="NZ_BAABJM010000001.1"/>
</dbReference>
<dbReference type="EMBL" id="BAABJM010000001">
    <property type="protein sequence ID" value="GAA5046612.1"/>
    <property type="molecule type" value="Genomic_DNA"/>
</dbReference>
<keyword evidence="1" id="KW-0472">Membrane</keyword>
<dbReference type="Pfam" id="PF10756">
    <property type="entry name" value="bPH_6"/>
    <property type="match status" value="1"/>
</dbReference>
<evidence type="ECO:0000313" key="3">
    <source>
        <dbReference type="EMBL" id="GAA5046612.1"/>
    </source>
</evidence>
<evidence type="ECO:0000259" key="2">
    <source>
        <dbReference type="Pfam" id="PF10756"/>
    </source>
</evidence>
<name>A0ABP9JWX6_9NOCA</name>
<keyword evidence="1" id="KW-0812">Transmembrane</keyword>
<keyword evidence="1" id="KW-1133">Transmembrane helix</keyword>
<reference evidence="4" key="1">
    <citation type="journal article" date="2019" name="Int. J. Syst. Evol. Microbiol.">
        <title>The Global Catalogue of Microorganisms (GCM) 10K type strain sequencing project: providing services to taxonomists for standard genome sequencing and annotation.</title>
        <authorList>
            <consortium name="The Broad Institute Genomics Platform"/>
            <consortium name="The Broad Institute Genome Sequencing Center for Infectious Disease"/>
            <person name="Wu L."/>
            <person name="Ma J."/>
        </authorList>
    </citation>
    <scope>NUCLEOTIDE SEQUENCE [LARGE SCALE GENOMIC DNA]</scope>
    <source>
        <strain evidence="4">JCM 18298</strain>
    </source>
</reference>
<dbReference type="Proteomes" id="UP001500603">
    <property type="component" value="Unassembled WGS sequence"/>
</dbReference>
<evidence type="ECO:0000256" key="1">
    <source>
        <dbReference type="SAM" id="Phobius"/>
    </source>
</evidence>
<comment type="caution">
    <text evidence="3">The sequence shown here is derived from an EMBL/GenBank/DDBJ whole genome shotgun (WGS) entry which is preliminary data.</text>
</comment>
<evidence type="ECO:0000313" key="4">
    <source>
        <dbReference type="Proteomes" id="UP001500603"/>
    </source>
</evidence>
<feature type="transmembrane region" description="Helical" evidence="1">
    <location>
        <begin position="21"/>
        <end position="42"/>
    </location>
</feature>
<gene>
    <name evidence="3" type="ORF">GCM10023318_12210</name>
</gene>
<accession>A0ABP9JWX6</accession>
<feature type="domain" description="Low molecular weight protein antigen 6 PH" evidence="2">
    <location>
        <begin position="78"/>
        <end position="144"/>
    </location>
</feature>
<proteinExistence type="predicted"/>
<protein>
    <submittedName>
        <fullName evidence="3">PH domain-containing protein</fullName>
    </submittedName>
</protein>
<keyword evidence="4" id="KW-1185">Reference proteome</keyword>
<feature type="transmembrane region" description="Helical" evidence="1">
    <location>
        <begin position="48"/>
        <end position="65"/>
    </location>
</feature>
<sequence length="158" mass="17002">MNPDLPAPNSPADRLSWSTPAPALIAVAVGGVAMAVATFFAADGPSRLLVGLAALGLLAMAGLGFRQRPRLAVVAGEPPRMVVRGLLRPREYVPTQIVRARIVGYRRLGRKMPMVEIDVVDDEGERLLIFGRWDLGADPTAVYEDLVGAMRLSRDKTS</sequence>